<organism evidence="2 3">
    <name type="scientific">Decorospora gaudefroyi</name>
    <dbReference type="NCBI Taxonomy" id="184978"/>
    <lineage>
        <taxon>Eukaryota</taxon>
        <taxon>Fungi</taxon>
        <taxon>Dikarya</taxon>
        <taxon>Ascomycota</taxon>
        <taxon>Pezizomycotina</taxon>
        <taxon>Dothideomycetes</taxon>
        <taxon>Pleosporomycetidae</taxon>
        <taxon>Pleosporales</taxon>
        <taxon>Pleosporineae</taxon>
        <taxon>Pleosporaceae</taxon>
        <taxon>Decorospora</taxon>
    </lineage>
</organism>
<proteinExistence type="predicted"/>
<feature type="transmembrane region" description="Helical" evidence="1">
    <location>
        <begin position="154"/>
        <end position="174"/>
    </location>
</feature>
<dbReference type="Proteomes" id="UP000800040">
    <property type="component" value="Unassembled WGS sequence"/>
</dbReference>
<evidence type="ECO:0000256" key="1">
    <source>
        <dbReference type="SAM" id="Phobius"/>
    </source>
</evidence>
<gene>
    <name evidence="2" type="ORF">BDW02DRAFT_642190</name>
</gene>
<protein>
    <submittedName>
        <fullName evidence="2">Uncharacterized protein</fullName>
    </submittedName>
</protein>
<keyword evidence="1" id="KW-0472">Membrane</keyword>
<dbReference type="EMBL" id="ML975397">
    <property type="protein sequence ID" value="KAF1830403.1"/>
    <property type="molecule type" value="Genomic_DNA"/>
</dbReference>
<evidence type="ECO:0000313" key="2">
    <source>
        <dbReference type="EMBL" id="KAF1830403.1"/>
    </source>
</evidence>
<keyword evidence="1" id="KW-0812">Transmembrane</keyword>
<name>A0A6A5KAM4_9PLEO</name>
<dbReference type="AlphaFoldDB" id="A0A6A5KAM4"/>
<keyword evidence="3" id="KW-1185">Reference proteome</keyword>
<evidence type="ECO:0000313" key="3">
    <source>
        <dbReference type="Proteomes" id="UP000800040"/>
    </source>
</evidence>
<feature type="transmembrane region" description="Helical" evidence="1">
    <location>
        <begin position="117"/>
        <end position="142"/>
    </location>
</feature>
<dbReference type="OrthoDB" id="3695204at2759"/>
<sequence length="399" mass="44751">MARSTVLSFNDSPNDDHLAIEVYTDSNCNDVYFASSEVVCVPNEDNEWKSYRVIDTRTKRAAGRSPQGTEGEIEARDDGAEFGLEKAGAPKKYDVSKVNNNTSLAKGQMRIPGIHPYLSASFTVGIGLMTLYTIVVGCLNVITAEPMPQSACAVSIVVEALSWMASVFTVWHAYKHRMATIANRIHELEMRPGVKARGEGEEEMERTISYEEYVEGLFKRAGVEGKHIGYHKRSENHPETPAYQFTGSDGQDFIFTMHGEPGGEIKHSISFAHSATIEDREPPAHSPKFESRQHPSYRAVRTNGGLDIQVCQRNRHADWADIRHSPEQMYDYFYDDFTCLIDPDELVDAEYISADVMDRDGDTLLTIGMSPFQGNSPYNADYKPACNNQEFYFSPTCVY</sequence>
<accession>A0A6A5KAM4</accession>
<reference evidence="2" key="1">
    <citation type="submission" date="2020-01" db="EMBL/GenBank/DDBJ databases">
        <authorList>
            <consortium name="DOE Joint Genome Institute"/>
            <person name="Haridas S."/>
            <person name="Albert R."/>
            <person name="Binder M."/>
            <person name="Bloem J."/>
            <person name="Labutti K."/>
            <person name="Salamov A."/>
            <person name="Andreopoulos B."/>
            <person name="Baker S.E."/>
            <person name="Barry K."/>
            <person name="Bills G."/>
            <person name="Bluhm B.H."/>
            <person name="Cannon C."/>
            <person name="Castanera R."/>
            <person name="Culley D.E."/>
            <person name="Daum C."/>
            <person name="Ezra D."/>
            <person name="Gonzalez J.B."/>
            <person name="Henrissat B."/>
            <person name="Kuo A."/>
            <person name="Liang C."/>
            <person name="Lipzen A."/>
            <person name="Lutzoni F."/>
            <person name="Magnuson J."/>
            <person name="Mondo S."/>
            <person name="Nolan M."/>
            <person name="Ohm R."/>
            <person name="Pangilinan J."/>
            <person name="Park H.-J."/>
            <person name="Ramirez L."/>
            <person name="Alfaro M."/>
            <person name="Sun H."/>
            <person name="Tritt A."/>
            <person name="Yoshinaga Y."/>
            <person name="Zwiers L.-H."/>
            <person name="Turgeon B.G."/>
            <person name="Goodwin S.B."/>
            <person name="Spatafora J.W."/>
            <person name="Crous P.W."/>
            <person name="Grigoriev I.V."/>
        </authorList>
    </citation>
    <scope>NUCLEOTIDE SEQUENCE</scope>
    <source>
        <strain evidence="2">P77</strain>
    </source>
</reference>
<keyword evidence="1" id="KW-1133">Transmembrane helix</keyword>